<sequence>MCLAEGSQGVGEVFQHVQECDAVEGGDVLQLLEGSAMDGQSPRHCPFSCCRVQLGDGGLAAEALDECRRESPFATPHIQQRVCSGRQQVEHFRARVLLVVGPGMNECSLRQQGTGAQELRNMLPGDGLVLGDDLTQGFNGDHVQPRGLTGIHSGGRKPRATGDMAVETGAAGIVDGYRSGASRIGRQSAGDLAARGQAEQFIDQVVRNEHGRVENDQYPIGVAEFQKMGRRDRPIAGACMPPAIGMNPPPQFPVTQSELLGQAQGAAIEQQYIEHLPTPDEAPLVHRCRKYPCLVRPSGHQAAWRPVPRENGPAQNAPHRQVC</sequence>
<evidence type="ECO:0000313" key="2">
    <source>
        <dbReference type="EMBL" id="KFB72128.1"/>
    </source>
</evidence>
<protein>
    <submittedName>
        <fullName evidence="2">Uncharacterized protein</fullName>
    </submittedName>
</protein>
<evidence type="ECO:0000313" key="3">
    <source>
        <dbReference type="Proteomes" id="UP000020077"/>
    </source>
</evidence>
<dbReference type="AlphaFoldDB" id="A0A080LUF3"/>
<dbReference type="Proteomes" id="UP000020077">
    <property type="component" value="Unassembled WGS sequence"/>
</dbReference>
<dbReference type="EMBL" id="JDVG02000437">
    <property type="protein sequence ID" value="KFB72128.1"/>
    <property type="molecule type" value="Genomic_DNA"/>
</dbReference>
<accession>A0A080LUF3</accession>
<proteinExistence type="predicted"/>
<gene>
    <name evidence="2" type="ORF">AW09_002711</name>
</gene>
<feature type="region of interest" description="Disordered" evidence="1">
    <location>
        <begin position="300"/>
        <end position="323"/>
    </location>
</feature>
<evidence type="ECO:0000256" key="1">
    <source>
        <dbReference type="SAM" id="MobiDB-lite"/>
    </source>
</evidence>
<organism evidence="2 3">
    <name type="scientific">Candidatus Accumulibacter phosphatis</name>
    <dbReference type="NCBI Taxonomy" id="327160"/>
    <lineage>
        <taxon>Bacteria</taxon>
        <taxon>Pseudomonadati</taxon>
        <taxon>Pseudomonadota</taxon>
        <taxon>Betaproteobacteria</taxon>
        <taxon>Candidatus Accumulibacter</taxon>
    </lineage>
</organism>
<reference evidence="2 3" key="1">
    <citation type="submission" date="2014-02" db="EMBL/GenBank/DDBJ databases">
        <title>Expanding our view of genomic diversity in Candidatus Accumulibacter clades.</title>
        <authorList>
            <person name="Skennerton C.T."/>
            <person name="Barr J.J."/>
            <person name="Slater F.R."/>
            <person name="Bond P.L."/>
            <person name="Tyson G.W."/>
        </authorList>
    </citation>
    <scope>NUCLEOTIDE SEQUENCE [LARGE SCALE GENOMIC DNA]</scope>
    <source>
        <strain evidence="3">BA-91</strain>
    </source>
</reference>
<name>A0A080LUF3_9PROT</name>
<comment type="caution">
    <text evidence="2">The sequence shown here is derived from an EMBL/GenBank/DDBJ whole genome shotgun (WGS) entry which is preliminary data.</text>
</comment>